<evidence type="ECO:0000313" key="2">
    <source>
        <dbReference type="Proteomes" id="UP000642809"/>
    </source>
</evidence>
<gene>
    <name evidence="1" type="ORF">GCM10008106_24650</name>
</gene>
<keyword evidence="2" id="KW-1185">Reference proteome</keyword>
<proteinExistence type="predicted"/>
<accession>A0A8J3CYL0</accession>
<evidence type="ECO:0000313" key="1">
    <source>
        <dbReference type="EMBL" id="GHB42704.1"/>
    </source>
</evidence>
<dbReference type="AlphaFoldDB" id="A0A8J3CYL0"/>
<organism evidence="1 2">
    <name type="scientific">Mongoliitalea lutea</name>
    <dbReference type="NCBI Taxonomy" id="849756"/>
    <lineage>
        <taxon>Bacteria</taxon>
        <taxon>Pseudomonadati</taxon>
        <taxon>Bacteroidota</taxon>
        <taxon>Cytophagia</taxon>
        <taxon>Cytophagales</taxon>
        <taxon>Cyclobacteriaceae</taxon>
        <taxon>Mongoliitalea</taxon>
    </lineage>
</organism>
<reference evidence="1" key="2">
    <citation type="submission" date="2020-09" db="EMBL/GenBank/DDBJ databases">
        <authorList>
            <person name="Sun Q."/>
            <person name="Kim S."/>
        </authorList>
    </citation>
    <scope>NUCLEOTIDE SEQUENCE</scope>
    <source>
        <strain evidence="1">KCTC 23224</strain>
    </source>
</reference>
<sequence>MKKLSILLVGLITFWACDSDVERRLSTDLQVEGTELFNISLAFEESLYFALLTLEDYRVAQRDSLPLPGCPKLSVDLEASQVQLTFEANPACESRKLDRKGTIVIDFVRNTLTESRKVLSYENYSFKNLTLNGERTFLTARNGSPNSIMENFESVQLTNARGSSSRISGTFSHQLQLSNRQLMGFTSIGQLTGINTVGRNFSMEQTTPRQYSVSCLQAGHILSQQGVERWTISRGQNSPAVNHTMVFEFVETCVGRANLALSDGRVLVFSL</sequence>
<comment type="caution">
    <text evidence="1">The sequence shown here is derived from an EMBL/GenBank/DDBJ whole genome shotgun (WGS) entry which is preliminary data.</text>
</comment>
<dbReference type="RefSeq" id="WP_189582945.1">
    <property type="nucleotide sequence ID" value="NZ_BMYF01000015.1"/>
</dbReference>
<dbReference type="EMBL" id="BMYF01000015">
    <property type="protein sequence ID" value="GHB42704.1"/>
    <property type="molecule type" value="Genomic_DNA"/>
</dbReference>
<name>A0A8J3CYL0_9BACT</name>
<dbReference type="Proteomes" id="UP000642809">
    <property type="component" value="Unassembled WGS sequence"/>
</dbReference>
<reference evidence="1" key="1">
    <citation type="journal article" date="2014" name="Int. J. Syst. Evol. Microbiol.">
        <title>Complete genome sequence of Corynebacterium casei LMG S-19264T (=DSM 44701T), isolated from a smear-ripened cheese.</title>
        <authorList>
            <consortium name="US DOE Joint Genome Institute (JGI-PGF)"/>
            <person name="Walter F."/>
            <person name="Albersmeier A."/>
            <person name="Kalinowski J."/>
            <person name="Ruckert C."/>
        </authorList>
    </citation>
    <scope>NUCLEOTIDE SEQUENCE</scope>
    <source>
        <strain evidence="1">KCTC 23224</strain>
    </source>
</reference>
<protein>
    <submittedName>
        <fullName evidence="1">Uncharacterized protein</fullName>
    </submittedName>
</protein>